<protein>
    <submittedName>
        <fullName evidence="1">RHS repeat-associated core domain-containing protein</fullName>
    </submittedName>
</protein>
<dbReference type="RefSeq" id="WP_385961643.1">
    <property type="nucleotide sequence ID" value="NZ_JBHSOG010000074.1"/>
</dbReference>
<evidence type="ECO:0000313" key="2">
    <source>
        <dbReference type="Proteomes" id="UP001595974"/>
    </source>
</evidence>
<dbReference type="PANTHER" id="PTHR32305">
    <property type="match status" value="1"/>
</dbReference>
<keyword evidence="2" id="KW-1185">Reference proteome</keyword>
<dbReference type="PANTHER" id="PTHR32305:SF15">
    <property type="entry name" value="PROTEIN RHSA-RELATED"/>
    <property type="match status" value="1"/>
</dbReference>
<evidence type="ECO:0000313" key="1">
    <source>
        <dbReference type="EMBL" id="MFC5771134.1"/>
    </source>
</evidence>
<gene>
    <name evidence="1" type="ORF">ACFPTN_17280</name>
</gene>
<feature type="non-terminal residue" evidence="1">
    <location>
        <position position="1"/>
    </location>
</feature>
<organism evidence="1 2">
    <name type="scientific">Thauera sinica</name>
    <dbReference type="NCBI Taxonomy" id="2665146"/>
    <lineage>
        <taxon>Bacteria</taxon>
        <taxon>Pseudomonadati</taxon>
        <taxon>Pseudomonadota</taxon>
        <taxon>Betaproteobacteria</taxon>
        <taxon>Rhodocyclales</taxon>
        <taxon>Zoogloeaceae</taxon>
        <taxon>Thauera</taxon>
    </lineage>
</organism>
<dbReference type="InterPro" id="IPR022385">
    <property type="entry name" value="Rhs_assc_core"/>
</dbReference>
<dbReference type="PRINTS" id="PR00394">
    <property type="entry name" value="RHSPROTEIN"/>
</dbReference>
<accession>A0ABW1AVS3</accession>
<comment type="caution">
    <text evidence="1">The sequence shown here is derived from an EMBL/GenBank/DDBJ whole genome shotgun (WGS) entry which is preliminary data.</text>
</comment>
<proteinExistence type="predicted"/>
<dbReference type="NCBIfam" id="TIGR03696">
    <property type="entry name" value="Rhs_assc_core"/>
    <property type="match status" value="1"/>
</dbReference>
<name>A0ABW1AVS3_9RHOO</name>
<dbReference type="InterPro" id="IPR050708">
    <property type="entry name" value="T6SS_VgrG/RHS"/>
</dbReference>
<dbReference type="EMBL" id="JBHSOG010000074">
    <property type="protein sequence ID" value="MFC5771134.1"/>
    <property type="molecule type" value="Genomic_DNA"/>
</dbReference>
<reference evidence="2" key="1">
    <citation type="journal article" date="2019" name="Int. J. Syst. Evol. Microbiol.">
        <title>The Global Catalogue of Microorganisms (GCM) 10K type strain sequencing project: providing services to taxonomists for standard genome sequencing and annotation.</title>
        <authorList>
            <consortium name="The Broad Institute Genomics Platform"/>
            <consortium name="The Broad Institute Genome Sequencing Center for Infectious Disease"/>
            <person name="Wu L."/>
            <person name="Ma J."/>
        </authorList>
    </citation>
    <scope>NUCLEOTIDE SEQUENCE [LARGE SCALE GENOMIC DNA]</scope>
    <source>
        <strain evidence="2">SHR3</strain>
    </source>
</reference>
<dbReference type="Proteomes" id="UP001595974">
    <property type="component" value="Unassembled WGS sequence"/>
</dbReference>
<dbReference type="Gene3D" id="2.180.10.10">
    <property type="entry name" value="RHS repeat-associated core"/>
    <property type="match status" value="1"/>
</dbReference>
<sequence>STAANEDPAGTGTSTTVNLRFPGQYFDRESGLFYNWNRYYDPTIGRYISPDPIGLAGGLNLFGYANQSPLRFTDPKGLVAGVDDAMLLGGILIVGAAMSTPQGQAAVQQIGNAIKEMCKPSEEFCRKRKNYCITFCQYELDMPGRTDNVGPYRACIRRCMNAVGCDY</sequence>